<sequence>MYHLFCGEVVGGWIAAQCEEGLRVANTTEPISALHLRCSSNTIHPTQPTYTPPYRHHNSTMASPLSAVPRSTFTHHSKQLQHLRRHASSSTPFPPGLFKAPASIIKPWKAITGAQEWQTSTYHYNQQTLKTLPAASRTTDKLLRDYATMVKSSNPGSASSAASSAARTAIAARRKTSEKMYVSGSTARDYGDRVVVNAFMFDGAEAAQEEMAKRQQARSKAGTERAGAGGRKRPVRSAGMGARRIGGGGAQRASRDAGAQRVSGGGR</sequence>
<comment type="caution">
    <text evidence="2">The sequence shown here is derived from an EMBL/GenBank/DDBJ whole genome shotgun (WGS) entry which is preliminary data.</text>
</comment>
<dbReference type="VEuPathDB" id="FungiDB:BTJ68_09790"/>
<evidence type="ECO:0000313" key="3">
    <source>
        <dbReference type="Proteomes" id="UP000270230"/>
    </source>
</evidence>
<organism evidence="2 3">
    <name type="scientific">Hortaea werneckii</name>
    <name type="common">Black yeast</name>
    <name type="synonym">Cladosporium werneckii</name>
    <dbReference type="NCBI Taxonomy" id="91943"/>
    <lineage>
        <taxon>Eukaryota</taxon>
        <taxon>Fungi</taxon>
        <taxon>Dikarya</taxon>
        <taxon>Ascomycota</taxon>
        <taxon>Pezizomycotina</taxon>
        <taxon>Dothideomycetes</taxon>
        <taxon>Dothideomycetidae</taxon>
        <taxon>Mycosphaerellales</taxon>
        <taxon>Teratosphaeriaceae</taxon>
        <taxon>Hortaea</taxon>
    </lineage>
</organism>
<evidence type="ECO:0000313" key="2">
    <source>
        <dbReference type="EMBL" id="RMY49347.1"/>
    </source>
</evidence>
<evidence type="ECO:0000256" key="1">
    <source>
        <dbReference type="SAM" id="MobiDB-lite"/>
    </source>
</evidence>
<dbReference type="AlphaFoldDB" id="A0A3M7CCC8"/>
<dbReference type="OrthoDB" id="3931163at2759"/>
<accession>A0A3M7CCC8</accession>
<gene>
    <name evidence="2" type="ORF">D0865_07545</name>
</gene>
<reference evidence="2 3" key="1">
    <citation type="journal article" date="2018" name="BMC Genomics">
        <title>Genomic evidence for intraspecific hybridization in a clonal and extremely halotolerant yeast.</title>
        <authorList>
            <person name="Gostincar C."/>
            <person name="Stajich J.E."/>
            <person name="Zupancic J."/>
            <person name="Zalar P."/>
            <person name="Gunde-Cimerman N."/>
        </authorList>
    </citation>
    <scope>NUCLEOTIDE SEQUENCE [LARGE SCALE GENOMIC DNA]</scope>
    <source>
        <strain evidence="2 3">EXF-151</strain>
    </source>
</reference>
<feature type="region of interest" description="Disordered" evidence="1">
    <location>
        <begin position="210"/>
        <end position="267"/>
    </location>
</feature>
<dbReference type="EMBL" id="QWIN01000599">
    <property type="protein sequence ID" value="RMY49347.1"/>
    <property type="molecule type" value="Genomic_DNA"/>
</dbReference>
<dbReference type="Proteomes" id="UP000270230">
    <property type="component" value="Unassembled WGS sequence"/>
</dbReference>
<protein>
    <submittedName>
        <fullName evidence="2">Uncharacterized protein</fullName>
    </submittedName>
</protein>
<name>A0A3M7CCC8_HORWE</name>
<proteinExistence type="predicted"/>